<evidence type="ECO:0000313" key="1">
    <source>
        <dbReference type="EMBL" id="KAI9912411.1"/>
    </source>
</evidence>
<comment type="caution">
    <text evidence="1">The sequence shown here is derived from an EMBL/GenBank/DDBJ whole genome shotgun (WGS) entry which is preliminary data.</text>
</comment>
<dbReference type="Proteomes" id="UP001163321">
    <property type="component" value="Chromosome 4"/>
</dbReference>
<accession>A0ACC0W3W6</accession>
<gene>
    <name evidence="1" type="ORF">PsorP6_005212</name>
</gene>
<reference evidence="1 2" key="1">
    <citation type="journal article" date="2022" name="bioRxiv">
        <title>The genome of the oomycete Peronosclerospora sorghi, a cosmopolitan pathogen of maize and sorghum, is inflated with dispersed pseudogenes.</title>
        <authorList>
            <person name="Fletcher K."/>
            <person name="Martin F."/>
            <person name="Isakeit T."/>
            <person name="Cavanaugh K."/>
            <person name="Magill C."/>
            <person name="Michelmore R."/>
        </authorList>
    </citation>
    <scope>NUCLEOTIDE SEQUENCE [LARGE SCALE GENOMIC DNA]</scope>
    <source>
        <strain evidence="1">P6</strain>
    </source>
</reference>
<evidence type="ECO:0000313" key="2">
    <source>
        <dbReference type="Proteomes" id="UP001163321"/>
    </source>
</evidence>
<proteinExistence type="predicted"/>
<protein>
    <submittedName>
        <fullName evidence="1">Uncharacterized protein</fullName>
    </submittedName>
</protein>
<name>A0ACC0W3W6_9STRA</name>
<dbReference type="EMBL" id="CM047583">
    <property type="protein sequence ID" value="KAI9912411.1"/>
    <property type="molecule type" value="Genomic_DNA"/>
</dbReference>
<keyword evidence="2" id="KW-1185">Reference proteome</keyword>
<sequence>MKTLFAAITMTLVYVSSLALADQSSDKVTTDMSMTDNMREHDTAELVVPVGIISNTIDAKDNKVLITKSHIVISKSDRLKLAKTIEEMLSTSSETHYSSMRSADNLMDLLTRIAATPDMFTHAAVIISAAKSGNTRDVADHLVALLSVALRSKPASDVMDTTTPIFGSNKVQCLPQQIHQLLLIE</sequence>
<organism evidence="1 2">
    <name type="scientific">Peronosclerospora sorghi</name>
    <dbReference type="NCBI Taxonomy" id="230839"/>
    <lineage>
        <taxon>Eukaryota</taxon>
        <taxon>Sar</taxon>
        <taxon>Stramenopiles</taxon>
        <taxon>Oomycota</taxon>
        <taxon>Peronosporomycetes</taxon>
        <taxon>Peronosporales</taxon>
        <taxon>Peronosporaceae</taxon>
        <taxon>Peronosclerospora</taxon>
    </lineage>
</organism>